<dbReference type="InterPro" id="IPR034660">
    <property type="entry name" value="DinB/YfiT-like"/>
</dbReference>
<feature type="region of interest" description="Disordered" evidence="1">
    <location>
        <begin position="171"/>
        <end position="192"/>
    </location>
</feature>
<evidence type="ECO:0000256" key="1">
    <source>
        <dbReference type="SAM" id="MobiDB-lite"/>
    </source>
</evidence>
<evidence type="ECO:0000313" key="3">
    <source>
        <dbReference type="Proteomes" id="UP000293342"/>
    </source>
</evidence>
<keyword evidence="3" id="KW-1185">Reference proteome</keyword>
<dbReference type="Gene3D" id="1.20.120.450">
    <property type="entry name" value="dinb family like domain"/>
    <property type="match status" value="1"/>
</dbReference>
<comment type="caution">
    <text evidence="2">The sequence shown here is derived from an EMBL/GenBank/DDBJ whole genome shotgun (WGS) entry which is preliminary data.</text>
</comment>
<protein>
    <submittedName>
        <fullName evidence="2">DUF664 domain-containing protein</fullName>
    </submittedName>
</protein>
<dbReference type="Pfam" id="PF04978">
    <property type="entry name" value="MST"/>
    <property type="match status" value="1"/>
</dbReference>
<gene>
    <name evidence="2" type="ORF">E0H75_07475</name>
</gene>
<accession>A0A4R0K350</accession>
<reference evidence="2 3" key="1">
    <citation type="submission" date="2019-02" db="EMBL/GenBank/DDBJ databases">
        <title>Kribbella capetownensis sp. nov. and Kribbella speibonae sp. nov., isolated from soil.</title>
        <authorList>
            <person name="Curtis S.M."/>
            <person name="Norton I."/>
            <person name="Everest G.J."/>
            <person name="Meyers P.R."/>
        </authorList>
    </citation>
    <scope>NUCLEOTIDE SEQUENCE [LARGE SCALE GENOMIC DNA]</scope>
    <source>
        <strain evidence="2 3">YM53</strain>
    </source>
</reference>
<dbReference type="EMBL" id="SJKD01000001">
    <property type="protein sequence ID" value="TCC53517.1"/>
    <property type="molecule type" value="Genomic_DNA"/>
</dbReference>
<dbReference type="Proteomes" id="UP000293342">
    <property type="component" value="Unassembled WGS sequence"/>
</dbReference>
<sequence>MSLIPWEPPLAGDEFAHLVGALERLRTTFRFKADELDAAGMQARIGASTMSIGGLLKHLAANEDYMFKVKFRGEPMGDPWTVNGWHDDNDWEFNSAVDDTPEELYAWWDGAVERSRATLQAAIADGGLDQPAHITWPDGQHASLRRLVCDLIEEYGRHTGHADLIRESIDGRVGEDPPDGWHPVGAKTSQPA</sequence>
<dbReference type="AlphaFoldDB" id="A0A4R0K350"/>
<dbReference type="InterPro" id="IPR007061">
    <property type="entry name" value="MST-like"/>
</dbReference>
<dbReference type="SUPFAM" id="SSF109854">
    <property type="entry name" value="DinB/YfiT-like putative metalloenzymes"/>
    <property type="match status" value="1"/>
</dbReference>
<dbReference type="OrthoDB" id="4548523at2"/>
<evidence type="ECO:0000313" key="2">
    <source>
        <dbReference type="EMBL" id="TCC53517.1"/>
    </source>
</evidence>
<organism evidence="2 3">
    <name type="scientific">Kribbella capetownensis</name>
    <dbReference type="NCBI Taxonomy" id="1572659"/>
    <lineage>
        <taxon>Bacteria</taxon>
        <taxon>Bacillati</taxon>
        <taxon>Actinomycetota</taxon>
        <taxon>Actinomycetes</taxon>
        <taxon>Propionibacteriales</taxon>
        <taxon>Kribbellaceae</taxon>
        <taxon>Kribbella</taxon>
    </lineage>
</organism>
<name>A0A4R0K350_9ACTN</name>
<dbReference type="RefSeq" id="WP_131512437.1">
    <property type="nucleotide sequence ID" value="NZ_SJKD01000001.1"/>
</dbReference>
<proteinExistence type="predicted"/>